<evidence type="ECO:0000256" key="10">
    <source>
        <dbReference type="SAM" id="Phobius"/>
    </source>
</evidence>
<dbReference type="GO" id="GO:0005923">
    <property type="term" value="C:bicellular tight junction"/>
    <property type="evidence" value="ECO:0007669"/>
    <property type="project" value="UniProtKB-SubCell"/>
</dbReference>
<dbReference type="GO" id="GO:0005198">
    <property type="term" value="F:structural molecule activity"/>
    <property type="evidence" value="ECO:0007669"/>
    <property type="project" value="InterPro"/>
</dbReference>
<protein>
    <recommendedName>
        <fullName evidence="13">Claudin</fullName>
    </recommendedName>
</protein>
<dbReference type="GeneTree" id="ENSGT00940000165704"/>
<evidence type="ECO:0000256" key="7">
    <source>
        <dbReference type="ARBA" id="ARBA00022949"/>
    </source>
</evidence>
<evidence type="ECO:0000256" key="9">
    <source>
        <dbReference type="ARBA" id="ARBA00023136"/>
    </source>
</evidence>
<dbReference type="Gene3D" id="1.20.140.150">
    <property type="match status" value="2"/>
</dbReference>
<evidence type="ECO:0000256" key="2">
    <source>
        <dbReference type="ARBA" id="ARBA00004651"/>
    </source>
</evidence>
<evidence type="ECO:0000256" key="6">
    <source>
        <dbReference type="ARBA" id="ARBA00022692"/>
    </source>
</evidence>
<dbReference type="GO" id="GO:0005886">
    <property type="term" value="C:plasma membrane"/>
    <property type="evidence" value="ECO:0007669"/>
    <property type="project" value="UniProtKB-SubCell"/>
</dbReference>
<reference evidence="11" key="2">
    <citation type="submission" date="2025-09" db="UniProtKB">
        <authorList>
            <consortium name="Ensembl"/>
        </authorList>
    </citation>
    <scope>IDENTIFICATION</scope>
</reference>
<dbReference type="Proteomes" id="UP000261580">
    <property type="component" value="Unassembled WGS sequence"/>
</dbReference>
<evidence type="ECO:0000313" key="11">
    <source>
        <dbReference type="Ensembl" id="ENSNBRP00000001680.1"/>
    </source>
</evidence>
<keyword evidence="6 10" id="KW-0812">Transmembrane</keyword>
<keyword evidence="7" id="KW-0965">Cell junction</keyword>
<dbReference type="Ensembl" id="ENSNBRT00000001747.1">
    <property type="protein sequence ID" value="ENSNBRP00000001680.1"/>
    <property type="gene ID" value="ENSNBRG00000001361.1"/>
</dbReference>
<name>A0A3Q4G0T7_NEOBR</name>
<keyword evidence="8 10" id="KW-1133">Transmembrane helix</keyword>
<feature type="transmembrane region" description="Helical" evidence="10">
    <location>
        <begin position="100"/>
        <end position="119"/>
    </location>
</feature>
<evidence type="ECO:0000256" key="1">
    <source>
        <dbReference type="ARBA" id="ARBA00004435"/>
    </source>
</evidence>
<accession>A0A3Q4G0T7</accession>
<evidence type="ECO:0000256" key="4">
    <source>
        <dbReference type="ARBA" id="ARBA00022427"/>
    </source>
</evidence>
<comment type="subcellular location">
    <subcellularLocation>
        <location evidence="1">Cell junction</location>
        <location evidence="1">Tight junction</location>
    </subcellularLocation>
    <subcellularLocation>
        <location evidence="2">Cell membrane</location>
        <topology evidence="2">Multi-pass membrane protein</topology>
    </subcellularLocation>
</comment>
<dbReference type="AlphaFoldDB" id="A0A3Q4G0T7"/>
<dbReference type="InterPro" id="IPR004031">
    <property type="entry name" value="PMP22/EMP/MP20/Claudin"/>
</dbReference>
<dbReference type="STRING" id="32507.ENSNBRP00000001680"/>
<evidence type="ECO:0000256" key="3">
    <source>
        <dbReference type="ARBA" id="ARBA00008295"/>
    </source>
</evidence>
<dbReference type="PANTHER" id="PTHR12002">
    <property type="entry name" value="CLAUDIN"/>
    <property type="match status" value="1"/>
</dbReference>
<evidence type="ECO:0008006" key="13">
    <source>
        <dbReference type="Google" id="ProtNLM"/>
    </source>
</evidence>
<feature type="transmembrane region" description="Helical" evidence="10">
    <location>
        <begin position="58"/>
        <end position="79"/>
    </location>
</feature>
<dbReference type="Pfam" id="PF00822">
    <property type="entry name" value="PMP22_Claudin"/>
    <property type="match status" value="1"/>
</dbReference>
<organism evidence="11 12">
    <name type="scientific">Neolamprologus brichardi</name>
    <name type="common">Fairy cichlid</name>
    <name type="synonym">Lamprologus brichardi</name>
    <dbReference type="NCBI Taxonomy" id="32507"/>
    <lineage>
        <taxon>Eukaryota</taxon>
        <taxon>Metazoa</taxon>
        <taxon>Chordata</taxon>
        <taxon>Craniata</taxon>
        <taxon>Vertebrata</taxon>
        <taxon>Euteleostomi</taxon>
        <taxon>Actinopterygii</taxon>
        <taxon>Neopterygii</taxon>
        <taxon>Teleostei</taxon>
        <taxon>Neoteleostei</taxon>
        <taxon>Acanthomorphata</taxon>
        <taxon>Ovalentaria</taxon>
        <taxon>Cichlomorphae</taxon>
        <taxon>Cichliformes</taxon>
        <taxon>Cichlidae</taxon>
        <taxon>African cichlids</taxon>
        <taxon>Pseudocrenilabrinae</taxon>
        <taxon>Lamprologini</taxon>
        <taxon>Neolamprologus</taxon>
    </lineage>
</organism>
<dbReference type="OMA" id="FIARHHY"/>
<evidence type="ECO:0000313" key="12">
    <source>
        <dbReference type="Proteomes" id="UP000261580"/>
    </source>
</evidence>
<dbReference type="InterPro" id="IPR006187">
    <property type="entry name" value="Claudin"/>
</dbReference>
<sequence length="151" mass="16308">TTCALPSWKVTAFIGSNNITAELIFEGLWMYCVVQSTGQIKCKVHSSVLTLPQDLRTARALVVISIIIGFFAVLLGVIGNNANTIMNNFYKPFMKMELGTLLYIGWTSAGLLCLGGGILCSSCPPKGETKCEVTYSKAHSYGGPQEDCETD</sequence>
<keyword evidence="12" id="KW-1185">Reference proteome</keyword>
<evidence type="ECO:0000256" key="8">
    <source>
        <dbReference type="ARBA" id="ARBA00022989"/>
    </source>
</evidence>
<proteinExistence type="inferred from homology"/>
<comment type="similarity">
    <text evidence="3">Belongs to the claudin family.</text>
</comment>
<reference evidence="11" key="1">
    <citation type="submission" date="2025-08" db="UniProtKB">
        <authorList>
            <consortium name="Ensembl"/>
        </authorList>
    </citation>
    <scope>IDENTIFICATION</scope>
</reference>
<evidence type="ECO:0000256" key="5">
    <source>
        <dbReference type="ARBA" id="ARBA00022475"/>
    </source>
</evidence>
<keyword evidence="9 10" id="KW-0472">Membrane</keyword>
<keyword evidence="4" id="KW-0796">Tight junction</keyword>
<keyword evidence="5" id="KW-1003">Cell membrane</keyword>